<accession>A0AAV5QK84</accession>
<dbReference type="InterPro" id="IPR008386">
    <property type="entry name" value="ATP_synth_F0_esu_mt"/>
</dbReference>
<protein>
    <recommendedName>
        <fullName evidence="11">ATP synthase F(0) complex subunit e, mitochondrial</fullName>
    </recommendedName>
</protein>
<evidence type="ECO:0000256" key="2">
    <source>
        <dbReference type="ARBA" id="ARBA00007333"/>
    </source>
</evidence>
<dbReference type="Pfam" id="PF05680">
    <property type="entry name" value="ATP-synt_E"/>
    <property type="match status" value="1"/>
</dbReference>
<feature type="coiled-coil region" evidence="12">
    <location>
        <begin position="32"/>
        <end position="66"/>
    </location>
</feature>
<organism evidence="13 14">
    <name type="scientific">Saccharomycopsis crataegensis</name>
    <dbReference type="NCBI Taxonomy" id="43959"/>
    <lineage>
        <taxon>Eukaryota</taxon>
        <taxon>Fungi</taxon>
        <taxon>Dikarya</taxon>
        <taxon>Ascomycota</taxon>
        <taxon>Saccharomycotina</taxon>
        <taxon>Saccharomycetes</taxon>
        <taxon>Saccharomycopsidaceae</taxon>
        <taxon>Saccharomycopsis</taxon>
    </lineage>
</organism>
<comment type="subunit">
    <text evidence="11">F-type ATPases have 2 components, CF(1) - the catalytic core - and CF(0) - the membrane proton channel. CF(1) and CF(0) have multiple subunits.</text>
</comment>
<keyword evidence="7 11" id="KW-0406">Ion transport</keyword>
<dbReference type="GO" id="GO:0005743">
    <property type="term" value="C:mitochondrial inner membrane"/>
    <property type="evidence" value="ECO:0007669"/>
    <property type="project" value="UniProtKB-SubCell"/>
</dbReference>
<evidence type="ECO:0000256" key="3">
    <source>
        <dbReference type="ARBA" id="ARBA00022448"/>
    </source>
</evidence>
<comment type="caution">
    <text evidence="13">The sequence shown here is derived from an EMBL/GenBank/DDBJ whole genome shotgun (WGS) entry which is preliminary data.</text>
</comment>
<evidence type="ECO:0000256" key="9">
    <source>
        <dbReference type="ARBA" id="ARBA00023136"/>
    </source>
</evidence>
<evidence type="ECO:0000313" key="13">
    <source>
        <dbReference type="EMBL" id="GMM34829.1"/>
    </source>
</evidence>
<keyword evidence="12" id="KW-0175">Coiled coil</keyword>
<evidence type="ECO:0000256" key="5">
    <source>
        <dbReference type="ARBA" id="ARBA00022781"/>
    </source>
</evidence>
<sequence length="92" mass="10202">MSTVNVFRYSALGLGVVYGFTHRYSLKSAALKKEADDKLKNTEKLIAEAKEEYAKLNNKGKDSSSTDLSKINLDDKNLDFAKVILGSLETLK</sequence>
<evidence type="ECO:0000256" key="1">
    <source>
        <dbReference type="ARBA" id="ARBA00004273"/>
    </source>
</evidence>
<dbReference type="AlphaFoldDB" id="A0AAV5QK84"/>
<keyword evidence="5 11" id="KW-0375">Hydrogen ion transport</keyword>
<dbReference type="GeneID" id="90072808"/>
<comment type="function">
    <text evidence="11">Subunit e, of the mitochondrial membrane ATP synthase complex (F(1)F(0) ATP synthase or Complex V) that produces ATP from ADP in the presence of a proton gradient across the membrane which is generated by electron transport complexes of the respiratory chain. ATP synthase complex consist of a soluble F(1) head domain - the catalytic core - and a membrane F(1) domain - the membrane proton channel. These two domains are linked by a central stalk rotating inside the F(1) region and a stationary peripheral stalk. During catalysis, ATP synthesis in the catalytic domain of F(1) is coupled via a rotary mechanism of the central stalk subunits to proton translocation. In vivo, can only synthesize ATP although its ATP hydrolase activity can be activated artificially in vitro. Part of the complex F(0) domain.</text>
</comment>
<dbReference type="Proteomes" id="UP001360560">
    <property type="component" value="Unassembled WGS sequence"/>
</dbReference>
<evidence type="ECO:0000256" key="8">
    <source>
        <dbReference type="ARBA" id="ARBA00023128"/>
    </source>
</evidence>
<comment type="similarity">
    <text evidence="2 11">Belongs to the ATPase e subunit family.</text>
</comment>
<evidence type="ECO:0000256" key="6">
    <source>
        <dbReference type="ARBA" id="ARBA00022792"/>
    </source>
</evidence>
<keyword evidence="8 11" id="KW-0496">Mitochondrion</keyword>
<keyword evidence="10 11" id="KW-0066">ATP synthesis</keyword>
<dbReference type="EMBL" id="BTFZ01000003">
    <property type="protein sequence ID" value="GMM34829.1"/>
    <property type="molecule type" value="Genomic_DNA"/>
</dbReference>
<evidence type="ECO:0000256" key="10">
    <source>
        <dbReference type="ARBA" id="ARBA00023310"/>
    </source>
</evidence>
<dbReference type="RefSeq" id="XP_064851829.1">
    <property type="nucleotide sequence ID" value="XM_064995757.1"/>
</dbReference>
<evidence type="ECO:0000256" key="12">
    <source>
        <dbReference type="SAM" id="Coils"/>
    </source>
</evidence>
<keyword evidence="6 11" id="KW-0999">Mitochondrion inner membrane</keyword>
<evidence type="ECO:0000256" key="7">
    <source>
        <dbReference type="ARBA" id="ARBA00023065"/>
    </source>
</evidence>
<evidence type="ECO:0000313" key="14">
    <source>
        <dbReference type="Proteomes" id="UP001360560"/>
    </source>
</evidence>
<name>A0AAV5QK84_9ASCO</name>
<evidence type="ECO:0000256" key="11">
    <source>
        <dbReference type="RuleBase" id="RU367005"/>
    </source>
</evidence>
<keyword evidence="14" id="KW-1185">Reference proteome</keyword>
<evidence type="ECO:0000256" key="4">
    <source>
        <dbReference type="ARBA" id="ARBA00022547"/>
    </source>
</evidence>
<comment type="subcellular location">
    <subcellularLocation>
        <location evidence="1 11">Mitochondrion inner membrane</location>
    </subcellularLocation>
</comment>
<dbReference type="GO" id="GO:0045259">
    <property type="term" value="C:proton-transporting ATP synthase complex"/>
    <property type="evidence" value="ECO:0007669"/>
    <property type="project" value="UniProtKB-UniRule"/>
</dbReference>
<dbReference type="GO" id="GO:0015078">
    <property type="term" value="F:proton transmembrane transporter activity"/>
    <property type="evidence" value="ECO:0007669"/>
    <property type="project" value="InterPro"/>
</dbReference>
<proteinExistence type="inferred from homology"/>
<reference evidence="13 14" key="1">
    <citation type="journal article" date="2023" name="Elife">
        <title>Identification of key yeast species and microbe-microbe interactions impacting larval growth of Drosophila in the wild.</title>
        <authorList>
            <person name="Mure A."/>
            <person name="Sugiura Y."/>
            <person name="Maeda R."/>
            <person name="Honda K."/>
            <person name="Sakurai N."/>
            <person name="Takahashi Y."/>
            <person name="Watada M."/>
            <person name="Katoh T."/>
            <person name="Gotoh A."/>
            <person name="Gotoh Y."/>
            <person name="Taniguchi I."/>
            <person name="Nakamura K."/>
            <person name="Hayashi T."/>
            <person name="Katayama T."/>
            <person name="Uemura T."/>
            <person name="Hattori Y."/>
        </authorList>
    </citation>
    <scope>NUCLEOTIDE SEQUENCE [LARGE SCALE GENOMIC DNA]</scope>
    <source>
        <strain evidence="13 14">SC-9</strain>
    </source>
</reference>
<keyword evidence="9" id="KW-0472">Membrane</keyword>
<gene>
    <name evidence="13" type="ORF">DASC09_021540</name>
</gene>
<dbReference type="GO" id="GO:0015986">
    <property type="term" value="P:proton motive force-driven ATP synthesis"/>
    <property type="evidence" value="ECO:0007669"/>
    <property type="project" value="InterPro"/>
</dbReference>
<keyword evidence="4 11" id="KW-0138">CF(0)</keyword>
<keyword evidence="3 11" id="KW-0813">Transport</keyword>